<feature type="transmembrane region" description="Helical" evidence="1">
    <location>
        <begin position="6"/>
        <end position="29"/>
    </location>
</feature>
<gene>
    <name evidence="2" type="ORF">ACFSBJ_14705</name>
</gene>
<keyword evidence="3" id="KW-1185">Reference proteome</keyword>
<accession>A0ABD6D488</accession>
<evidence type="ECO:0000256" key="1">
    <source>
        <dbReference type="SAM" id="Phobius"/>
    </source>
</evidence>
<dbReference type="EMBL" id="JBHUDL010000010">
    <property type="protein sequence ID" value="MFD1634979.1"/>
    <property type="molecule type" value="Genomic_DNA"/>
</dbReference>
<keyword evidence="1" id="KW-0472">Membrane</keyword>
<dbReference type="RefSeq" id="WP_256405207.1">
    <property type="nucleotide sequence ID" value="NZ_CP187151.1"/>
</dbReference>
<keyword evidence="1" id="KW-0812">Transmembrane</keyword>
<name>A0ABD6D488_9EURY</name>
<sequence>MLDSLYRAGVFTVYQLTLVVGILLMPLALMAGRLGVPMPVGDLVAAAGRAYESTA</sequence>
<comment type="caution">
    <text evidence="2">The sequence shown here is derived from an EMBL/GenBank/DDBJ whole genome shotgun (WGS) entry which is preliminary data.</text>
</comment>
<dbReference type="AlphaFoldDB" id="A0ABD6D488"/>
<protein>
    <submittedName>
        <fullName evidence="2">Uncharacterized protein</fullName>
    </submittedName>
</protein>
<organism evidence="2 3">
    <name type="scientific">Haloplanus ruber</name>
    <dbReference type="NCBI Taxonomy" id="869892"/>
    <lineage>
        <taxon>Archaea</taxon>
        <taxon>Methanobacteriati</taxon>
        <taxon>Methanobacteriota</taxon>
        <taxon>Stenosarchaea group</taxon>
        <taxon>Halobacteria</taxon>
        <taxon>Halobacteriales</taxon>
        <taxon>Haloferacaceae</taxon>
        <taxon>Haloplanus</taxon>
    </lineage>
</organism>
<dbReference type="Proteomes" id="UP001597075">
    <property type="component" value="Unassembled WGS sequence"/>
</dbReference>
<reference evidence="2 3" key="1">
    <citation type="journal article" date="2019" name="Int. J. Syst. Evol. Microbiol.">
        <title>The Global Catalogue of Microorganisms (GCM) 10K type strain sequencing project: providing services to taxonomists for standard genome sequencing and annotation.</title>
        <authorList>
            <consortium name="The Broad Institute Genomics Platform"/>
            <consortium name="The Broad Institute Genome Sequencing Center for Infectious Disease"/>
            <person name="Wu L."/>
            <person name="Ma J."/>
        </authorList>
    </citation>
    <scope>NUCLEOTIDE SEQUENCE [LARGE SCALE GENOMIC DNA]</scope>
    <source>
        <strain evidence="2 3">CGMCC 1.10594</strain>
    </source>
</reference>
<evidence type="ECO:0000313" key="2">
    <source>
        <dbReference type="EMBL" id="MFD1634979.1"/>
    </source>
</evidence>
<evidence type="ECO:0000313" key="3">
    <source>
        <dbReference type="Proteomes" id="UP001597075"/>
    </source>
</evidence>
<proteinExistence type="predicted"/>
<keyword evidence="1" id="KW-1133">Transmembrane helix</keyword>